<dbReference type="AlphaFoldDB" id="A0A6B0YMX2"/>
<protein>
    <submittedName>
        <fullName evidence="3">Phytanoyl-CoA dioxygenase family protein</fullName>
    </submittedName>
</protein>
<keyword evidence="3" id="KW-0223">Dioxygenase</keyword>
<comment type="similarity">
    <text evidence="1">Belongs to the iron/ascorbate-dependent oxidoreductase family.</text>
</comment>
<organism evidence="3">
    <name type="scientific">Caldilineaceae bacterium SB0664_bin_27</name>
    <dbReference type="NCBI Taxonomy" id="2605260"/>
    <lineage>
        <taxon>Bacteria</taxon>
        <taxon>Bacillati</taxon>
        <taxon>Chloroflexota</taxon>
        <taxon>Caldilineae</taxon>
        <taxon>Caldilineales</taxon>
        <taxon>Caldilineaceae</taxon>
    </lineage>
</organism>
<reference evidence="3" key="1">
    <citation type="submission" date="2019-09" db="EMBL/GenBank/DDBJ databases">
        <title>Characterisation of the sponge microbiome using genome-centric metagenomics.</title>
        <authorList>
            <person name="Engelberts J.P."/>
            <person name="Robbins S.J."/>
            <person name="De Goeij J.M."/>
            <person name="Aranda M."/>
            <person name="Bell S.C."/>
            <person name="Webster N.S."/>
        </authorList>
    </citation>
    <scope>NUCLEOTIDE SEQUENCE</scope>
    <source>
        <strain evidence="3">SB0664_bin_27</strain>
    </source>
</reference>
<dbReference type="SUPFAM" id="SSF51197">
    <property type="entry name" value="Clavaminate synthase-like"/>
    <property type="match status" value="1"/>
</dbReference>
<keyword evidence="1" id="KW-0560">Oxidoreductase</keyword>
<gene>
    <name evidence="3" type="ORF">F4Y42_02900</name>
</gene>
<dbReference type="Gene3D" id="2.60.120.620">
    <property type="entry name" value="q2cbj1_9rhob like domain"/>
    <property type="match status" value="1"/>
</dbReference>
<keyword evidence="1" id="KW-0479">Metal-binding</keyword>
<evidence type="ECO:0000313" key="3">
    <source>
        <dbReference type="EMBL" id="MXY92376.1"/>
    </source>
</evidence>
<sequence>MILSPAQVEAYKRDGFIGAIDVIEGPQVSDYREAFDDLESRVGKETAQIGLVDYHFEEEFIWRLATHPTILDTIEALIGPNVLLLATHFFNKYGEGDEAEAFVAWHQDVTFWGLEPPTAITAWYAVDDSDVENGCMQVVPGTHVSGVVEHGKAEQAGNLLSINQEVHVSSAEAATAVDLPLHAGQISIHDGTLIHGSLPNRSDRRRCGLTLRYVPTIVRQAEDNSLHGRWKPVLVRGKDEENNFGEFKTRWQ</sequence>
<dbReference type="GO" id="GO:0016706">
    <property type="term" value="F:2-oxoglutarate-dependent dioxygenase activity"/>
    <property type="evidence" value="ECO:0007669"/>
    <property type="project" value="UniProtKB-ARBA"/>
</dbReference>
<name>A0A6B0YMX2_9CHLR</name>
<dbReference type="Pfam" id="PF05721">
    <property type="entry name" value="PhyH"/>
    <property type="match status" value="1"/>
</dbReference>
<dbReference type="PANTHER" id="PTHR20883">
    <property type="entry name" value="PHYTANOYL-COA DIOXYGENASE DOMAIN CONTAINING 1"/>
    <property type="match status" value="1"/>
</dbReference>
<accession>A0A6B0YMX2</accession>
<dbReference type="PANTHER" id="PTHR20883:SF52">
    <property type="entry name" value="ALPHA-KETOGLUTARATE-DEPENDENT HYPOPHOSPHITE DIOXYGENASE-LIKE GENE A2 [PROVISIONAL]-RELATED"/>
    <property type="match status" value="1"/>
</dbReference>
<dbReference type="PROSITE" id="PS51471">
    <property type="entry name" value="FE2OG_OXY"/>
    <property type="match status" value="1"/>
</dbReference>
<dbReference type="InterPro" id="IPR008775">
    <property type="entry name" value="Phytyl_CoA_dOase-like"/>
</dbReference>
<dbReference type="EMBL" id="VXRG01000028">
    <property type="protein sequence ID" value="MXY92376.1"/>
    <property type="molecule type" value="Genomic_DNA"/>
</dbReference>
<dbReference type="GO" id="GO:0005506">
    <property type="term" value="F:iron ion binding"/>
    <property type="evidence" value="ECO:0007669"/>
    <property type="project" value="UniProtKB-ARBA"/>
</dbReference>
<feature type="domain" description="Fe2OG dioxygenase" evidence="2">
    <location>
        <begin position="79"/>
        <end position="215"/>
    </location>
</feature>
<keyword evidence="1" id="KW-0408">Iron</keyword>
<evidence type="ECO:0000259" key="2">
    <source>
        <dbReference type="PROSITE" id="PS51471"/>
    </source>
</evidence>
<dbReference type="InterPro" id="IPR005123">
    <property type="entry name" value="Oxoglu/Fe-dep_dioxygenase_dom"/>
</dbReference>
<evidence type="ECO:0000256" key="1">
    <source>
        <dbReference type="RuleBase" id="RU003682"/>
    </source>
</evidence>
<proteinExistence type="inferred from homology"/>
<comment type="caution">
    <text evidence="3">The sequence shown here is derived from an EMBL/GenBank/DDBJ whole genome shotgun (WGS) entry which is preliminary data.</text>
</comment>